<dbReference type="EMBL" id="KI690882">
    <property type="protein sequence ID" value="ETM54867.1"/>
    <property type="molecule type" value="Genomic_DNA"/>
</dbReference>
<reference evidence="1" key="1">
    <citation type="submission" date="2013-11" db="EMBL/GenBank/DDBJ databases">
        <title>The Genome Sequence of Phytophthora parasitica IAC_01/95.</title>
        <authorList>
            <consortium name="The Broad Institute Genomics Platform"/>
            <person name="Russ C."/>
            <person name="Tyler B."/>
            <person name="Panabieres F."/>
            <person name="Shan W."/>
            <person name="Tripathy S."/>
            <person name="Grunwald N."/>
            <person name="Machado M."/>
            <person name="Johnson C.S."/>
            <person name="Arredondo F."/>
            <person name="Hong C."/>
            <person name="Coffey M."/>
            <person name="Young S.K."/>
            <person name="Zeng Q."/>
            <person name="Gargeya S."/>
            <person name="Fitzgerald M."/>
            <person name="Abouelleil A."/>
            <person name="Alvarado L."/>
            <person name="Chapman S.B."/>
            <person name="Gainer-Dewar J."/>
            <person name="Goldberg J."/>
            <person name="Griggs A."/>
            <person name="Gujja S."/>
            <person name="Hansen M."/>
            <person name="Howarth C."/>
            <person name="Imamovic A."/>
            <person name="Ireland A."/>
            <person name="Larimer J."/>
            <person name="McCowan C."/>
            <person name="Murphy C."/>
            <person name="Pearson M."/>
            <person name="Poon T.W."/>
            <person name="Priest M."/>
            <person name="Roberts A."/>
            <person name="Saif S."/>
            <person name="Shea T."/>
            <person name="Sykes S."/>
            <person name="Wortman J."/>
            <person name="Nusbaum C."/>
            <person name="Birren B."/>
        </authorList>
    </citation>
    <scope>NUCLEOTIDE SEQUENCE [LARGE SCALE GENOMIC DNA]</scope>
    <source>
        <strain evidence="1">IAC_01/95</strain>
    </source>
</reference>
<protein>
    <submittedName>
        <fullName evidence="1">Uncharacterized protein</fullName>
    </submittedName>
</protein>
<sequence>SNILISINLAQRYDQGRTWIGAVDHEAQRYFGGAGRGGLQLVKHDGEELNLPFVMDLCQKARQNLYSGYCRVLHAE</sequence>
<proteinExistence type="predicted"/>
<dbReference type="Proteomes" id="UP000054532">
    <property type="component" value="Unassembled WGS sequence"/>
</dbReference>
<feature type="non-terminal residue" evidence="1">
    <location>
        <position position="76"/>
    </location>
</feature>
<accession>W2P1K3</accession>
<organism evidence="1">
    <name type="scientific">Phytophthora nicotianae</name>
    <name type="common">Potato buckeye rot agent</name>
    <name type="synonym">Phytophthora parasitica</name>
    <dbReference type="NCBI Taxonomy" id="4792"/>
    <lineage>
        <taxon>Eukaryota</taxon>
        <taxon>Sar</taxon>
        <taxon>Stramenopiles</taxon>
        <taxon>Oomycota</taxon>
        <taxon>Peronosporomycetes</taxon>
        <taxon>Peronosporales</taxon>
        <taxon>Peronosporaceae</taxon>
        <taxon>Phytophthora</taxon>
    </lineage>
</organism>
<name>W2P1K3_PHYNI</name>
<gene>
    <name evidence="1" type="ORF">L914_01852</name>
</gene>
<dbReference type="AlphaFoldDB" id="W2P1K3"/>
<evidence type="ECO:0000313" key="1">
    <source>
        <dbReference type="EMBL" id="ETM54867.1"/>
    </source>
</evidence>
<feature type="non-terminal residue" evidence="1">
    <location>
        <position position="1"/>
    </location>
</feature>